<protein>
    <submittedName>
        <fullName evidence="1">Uncharacterized protein</fullName>
    </submittedName>
</protein>
<accession>A0A803NJD6</accession>
<name>A0A803NJD6_CANSA</name>
<dbReference type="Gramene" id="evm.model.01.2009">
    <property type="protein sequence ID" value="cds.evm.model.01.2009"/>
    <property type="gene ID" value="evm.TU.01.2009"/>
</dbReference>
<dbReference type="AlphaFoldDB" id="A0A803NJD6"/>
<evidence type="ECO:0000313" key="2">
    <source>
        <dbReference type="Proteomes" id="UP000596661"/>
    </source>
</evidence>
<reference evidence="1" key="1">
    <citation type="submission" date="2018-11" db="EMBL/GenBank/DDBJ databases">
        <authorList>
            <person name="Grassa J C."/>
        </authorList>
    </citation>
    <scope>NUCLEOTIDE SEQUENCE [LARGE SCALE GENOMIC DNA]</scope>
</reference>
<dbReference type="EnsemblPlants" id="evm.model.01.2009">
    <property type="protein sequence ID" value="cds.evm.model.01.2009"/>
    <property type="gene ID" value="evm.TU.01.2009"/>
</dbReference>
<keyword evidence="2" id="KW-1185">Reference proteome</keyword>
<organism evidence="1 2">
    <name type="scientific">Cannabis sativa</name>
    <name type="common">Hemp</name>
    <name type="synonym">Marijuana</name>
    <dbReference type="NCBI Taxonomy" id="3483"/>
    <lineage>
        <taxon>Eukaryota</taxon>
        <taxon>Viridiplantae</taxon>
        <taxon>Streptophyta</taxon>
        <taxon>Embryophyta</taxon>
        <taxon>Tracheophyta</taxon>
        <taxon>Spermatophyta</taxon>
        <taxon>Magnoliopsida</taxon>
        <taxon>eudicotyledons</taxon>
        <taxon>Gunneridae</taxon>
        <taxon>Pentapetalae</taxon>
        <taxon>rosids</taxon>
        <taxon>fabids</taxon>
        <taxon>Rosales</taxon>
        <taxon>Cannabaceae</taxon>
        <taxon>Cannabis</taxon>
    </lineage>
</organism>
<sequence length="69" mass="7593">MPSIMTLISRNMTFTVVVDEFAEESSRDLEPELSTQVVVSSRNVAKDLQDLSKDKLDSPLALAQDVPLA</sequence>
<proteinExistence type="predicted"/>
<evidence type="ECO:0000313" key="1">
    <source>
        <dbReference type="EnsemblPlants" id="cds.evm.model.01.2009"/>
    </source>
</evidence>
<dbReference type="Proteomes" id="UP000596661">
    <property type="component" value="Chromosome 1"/>
</dbReference>
<dbReference type="EMBL" id="UZAU01000056">
    <property type="status" value="NOT_ANNOTATED_CDS"/>
    <property type="molecule type" value="Genomic_DNA"/>
</dbReference>
<reference evidence="1" key="2">
    <citation type="submission" date="2021-03" db="UniProtKB">
        <authorList>
            <consortium name="EnsemblPlants"/>
        </authorList>
    </citation>
    <scope>IDENTIFICATION</scope>
</reference>